<dbReference type="Pfam" id="PF00005">
    <property type="entry name" value="ABC_tran"/>
    <property type="match status" value="1"/>
</dbReference>
<keyword evidence="14" id="KW-1185">Reference proteome</keyword>
<keyword evidence="4 11" id="KW-0812">Transmembrane</keyword>
<evidence type="ECO:0000256" key="8">
    <source>
        <dbReference type="ARBA" id="ARBA00023136"/>
    </source>
</evidence>
<dbReference type="Gene3D" id="3.40.50.300">
    <property type="entry name" value="P-loop containing nucleotide triphosphate hydrolases"/>
    <property type="match status" value="1"/>
</dbReference>
<proteinExistence type="inferred from homology"/>
<dbReference type="InterPro" id="IPR043926">
    <property type="entry name" value="ABCG_dom"/>
</dbReference>
<dbReference type="GO" id="GO:0140359">
    <property type="term" value="F:ABC-type transporter activity"/>
    <property type="evidence" value="ECO:0007669"/>
    <property type="project" value="InterPro"/>
</dbReference>
<dbReference type="GO" id="GO:0030659">
    <property type="term" value="C:cytoplasmic vesicle membrane"/>
    <property type="evidence" value="ECO:0007669"/>
    <property type="project" value="TreeGrafter"/>
</dbReference>
<dbReference type="InterPro" id="IPR003593">
    <property type="entry name" value="AAA+_ATPase"/>
</dbReference>
<protein>
    <recommendedName>
        <fullName evidence="9">Protein white</fullName>
    </recommendedName>
</protein>
<keyword evidence="6" id="KW-0067">ATP-binding</keyword>
<evidence type="ECO:0000256" key="2">
    <source>
        <dbReference type="ARBA" id="ARBA00005814"/>
    </source>
</evidence>
<evidence type="ECO:0000256" key="7">
    <source>
        <dbReference type="ARBA" id="ARBA00022989"/>
    </source>
</evidence>
<dbReference type="Pfam" id="PF19055">
    <property type="entry name" value="ABC2_membrane_7"/>
    <property type="match status" value="1"/>
</dbReference>
<evidence type="ECO:0000259" key="12">
    <source>
        <dbReference type="PROSITE" id="PS50893"/>
    </source>
</evidence>
<evidence type="ECO:0000313" key="14">
    <source>
        <dbReference type="Proteomes" id="UP000318571"/>
    </source>
</evidence>
<dbReference type="EMBL" id="VCGU01000002">
    <property type="protein sequence ID" value="TRY80010.1"/>
    <property type="molecule type" value="Genomic_DNA"/>
</dbReference>
<gene>
    <name evidence="13" type="ORF">TCAL_08931</name>
</gene>
<keyword evidence="3" id="KW-0813">Transport</keyword>
<feature type="domain" description="ABC transporter" evidence="12">
    <location>
        <begin position="14"/>
        <end position="262"/>
    </location>
</feature>
<evidence type="ECO:0000256" key="10">
    <source>
        <dbReference type="SAM" id="MobiDB-lite"/>
    </source>
</evidence>
<comment type="subcellular location">
    <subcellularLocation>
        <location evidence="1">Membrane</location>
        <topology evidence="1">Multi-pass membrane protein</topology>
    </subcellularLocation>
</comment>
<dbReference type="InterPro" id="IPR050352">
    <property type="entry name" value="ABCG_transporters"/>
</dbReference>
<dbReference type="SMART" id="SM00382">
    <property type="entry name" value="AAA"/>
    <property type="match status" value="1"/>
</dbReference>
<dbReference type="InterPro" id="IPR003439">
    <property type="entry name" value="ABC_transporter-like_ATP-bd"/>
</dbReference>
<feature type="transmembrane region" description="Helical" evidence="11">
    <location>
        <begin position="442"/>
        <end position="460"/>
    </location>
</feature>
<feature type="compositionally biased region" description="Low complexity" evidence="10">
    <location>
        <begin position="737"/>
        <end position="777"/>
    </location>
</feature>
<keyword evidence="8 11" id="KW-0472">Membrane</keyword>
<accession>A0A553PQQ4</accession>
<feature type="region of interest" description="Disordered" evidence="10">
    <location>
        <begin position="672"/>
        <end position="785"/>
    </location>
</feature>
<dbReference type="AlphaFoldDB" id="A0A553PQQ4"/>
<dbReference type="PROSITE" id="PS00211">
    <property type="entry name" value="ABC_TRANSPORTER_1"/>
    <property type="match status" value="1"/>
</dbReference>
<evidence type="ECO:0000313" key="13">
    <source>
        <dbReference type="EMBL" id="TRY80010.1"/>
    </source>
</evidence>
<evidence type="ECO:0000256" key="4">
    <source>
        <dbReference type="ARBA" id="ARBA00022692"/>
    </source>
</evidence>
<dbReference type="PROSITE" id="PS50893">
    <property type="entry name" value="ABC_TRANSPORTER_2"/>
    <property type="match status" value="1"/>
</dbReference>
<feature type="compositionally biased region" description="Low complexity" evidence="10">
    <location>
        <begin position="678"/>
        <end position="694"/>
    </location>
</feature>
<feature type="region of interest" description="Disordered" evidence="10">
    <location>
        <begin position="1155"/>
        <end position="1217"/>
    </location>
</feature>
<dbReference type="STRING" id="6832.A0A553PQQ4"/>
<sequence length="1217" mass="134911">MDEVNFSWRNLTVITDSGLTCRRRARPVLKNVSGYVNKGELLAIMGPSSAGKSTLLNALSFQNLNGLRVDIFQPITSGERYANGMLMNPTGMTSISGYIPQFDLFIGTLTVREHLTFLSNLRIGGHVSQEEKGIKVERVMQELGLTKCADVLIGVRGRVKGISGGEMRRLAFASEVLADTPLLLCDEPTSGLDSWMAENVVEQMRIMCDKGKTIVCVIHQPSSDVFTMFDRVLLMVEGRNAFMGTIKDANDFFEKIGYPCPSNFNPADHYIYKLSMQPKFEDEYMGRVQYICDEYDSSRYGKCVLTEIDNHVDNRDELFHNVGFNFSELKTYKSPWRQQFRAVLWRSWHSVAKEPLIAKIRILEVIILALIVGAIFFGQENNQEGVISINGALFWVTMNQTFSNYSSVLNVFCNEIPVFIREHFSGMYRTDVYFLAKQLADLPLFIITPVLFMAIYYYMVNLNNEFDRFLMAILINVMIVQTASAIGIFMSCVCPSLPVALAIGPTIFIPLMNFGGFFQNEGTIPGYLIWIRYISLYYYGNEAFNINQWSGVTNITCDDNAIANRAENRLFKPMSAMIDPYYALRRDPSACAATGEEVLAFYNFHEVVLCGISAVAAAPRVFNVPEGASDGGDDIESIFSSFNAAQQGSPSSQSGGGSGSIQDITQQLLSGSQFNTHSSSPYESNQPQPSNPNGPLFPSKPSLPTHHTQPNRPSHSSPSTPDTNNPYQTLFSHPAFQTQTHVQQPHQQTHVHQPHQQIHVQQPHQQIHVQQPHQQPHSGQASPNVLNFVNPTQTHFVQPSNPTPGFQQIKTNHGIYSVPIGTPVAHQPTQHTQPQKHGQHFVNPVPFAQPSGVQPTVVQPTTIQSFEESVGSFCRSYIEGSATDQFKCAALSRPECEWDTTMLGTNGEHGACACERDFLKCNDPKCYWAADPSVPSKGECISTAERFYKLLQNLLLKRGKKDFAFRINYNAAPSYGYGYGPHDNLGYTAGVEYKEEDHYPAHLYGYGPYGPFTNRYGSGGHGHNGYGAYGHGGYGRGSYDSHGYGGYRAGGHGAYGNGGYGSPSGYGAERYGSYGYNGYGSGSYGSYDGYGGGRYGNDRYGKEDYGYGSRGYGSGGSYAGRDRYNDYEDHGRYGDSYDRSYGYGSRSSSNFGGRYGSGYEQGGSYSSPSYSSGAPADRYCTNCKKRGEEPRPSNSRSGRGEGGNRREYDREEDGYRN</sequence>
<dbReference type="GO" id="GO:0005524">
    <property type="term" value="F:ATP binding"/>
    <property type="evidence" value="ECO:0007669"/>
    <property type="project" value="UniProtKB-KW"/>
</dbReference>
<comment type="similarity">
    <text evidence="2">Belongs to the ABC transporter superfamily. ABCG family. Eye pigment precursor importer (TC 3.A.1.204) subfamily.</text>
</comment>
<keyword evidence="5" id="KW-0547">Nucleotide-binding</keyword>
<keyword evidence="7 11" id="KW-1133">Transmembrane helix</keyword>
<reference evidence="13 14" key="1">
    <citation type="journal article" date="2018" name="Nat. Ecol. Evol.">
        <title>Genomic signatures of mitonuclear coevolution across populations of Tigriopus californicus.</title>
        <authorList>
            <person name="Barreto F.S."/>
            <person name="Watson E.T."/>
            <person name="Lima T.G."/>
            <person name="Willett C.S."/>
            <person name="Edmands S."/>
            <person name="Li W."/>
            <person name="Burton R.S."/>
        </authorList>
    </citation>
    <scope>NUCLEOTIDE SEQUENCE [LARGE SCALE GENOMIC DNA]</scope>
    <source>
        <strain evidence="13 14">San Diego</strain>
    </source>
</reference>
<evidence type="ECO:0000256" key="9">
    <source>
        <dbReference type="ARBA" id="ARBA00039188"/>
    </source>
</evidence>
<dbReference type="PANTHER" id="PTHR48041:SF129">
    <property type="entry name" value="PROTEIN WHITE"/>
    <property type="match status" value="1"/>
</dbReference>
<dbReference type="InterPro" id="IPR013525">
    <property type="entry name" value="ABC2_TM"/>
</dbReference>
<feature type="compositionally biased region" description="Low complexity" evidence="10">
    <location>
        <begin position="1162"/>
        <end position="1173"/>
    </location>
</feature>
<dbReference type="GO" id="GO:0005886">
    <property type="term" value="C:plasma membrane"/>
    <property type="evidence" value="ECO:0007669"/>
    <property type="project" value="TreeGrafter"/>
</dbReference>
<evidence type="ECO:0000256" key="1">
    <source>
        <dbReference type="ARBA" id="ARBA00004141"/>
    </source>
</evidence>
<feature type="compositionally biased region" description="Polar residues" evidence="10">
    <location>
        <begin position="705"/>
        <end position="731"/>
    </location>
</feature>
<dbReference type="InterPro" id="IPR027417">
    <property type="entry name" value="P-loop_NTPase"/>
</dbReference>
<evidence type="ECO:0000256" key="5">
    <source>
        <dbReference type="ARBA" id="ARBA00022741"/>
    </source>
</evidence>
<dbReference type="PANTHER" id="PTHR48041">
    <property type="entry name" value="ABC TRANSPORTER G FAMILY MEMBER 28"/>
    <property type="match status" value="1"/>
</dbReference>
<evidence type="ECO:0000256" key="3">
    <source>
        <dbReference type="ARBA" id="ARBA00022448"/>
    </source>
</evidence>
<name>A0A553PQQ4_TIGCA</name>
<feature type="compositionally biased region" description="Basic and acidic residues" evidence="10">
    <location>
        <begin position="1198"/>
        <end position="1217"/>
    </location>
</feature>
<comment type="caution">
    <text evidence="13">The sequence shown here is derived from an EMBL/GenBank/DDBJ whole genome shotgun (WGS) entry which is preliminary data.</text>
</comment>
<evidence type="ECO:0000256" key="6">
    <source>
        <dbReference type="ARBA" id="ARBA00022840"/>
    </source>
</evidence>
<dbReference type="Pfam" id="PF01061">
    <property type="entry name" value="ABC2_membrane"/>
    <property type="match status" value="1"/>
</dbReference>
<evidence type="ECO:0000256" key="11">
    <source>
        <dbReference type="SAM" id="Phobius"/>
    </source>
</evidence>
<dbReference type="SUPFAM" id="SSF52540">
    <property type="entry name" value="P-loop containing nucleoside triphosphate hydrolases"/>
    <property type="match status" value="1"/>
</dbReference>
<organism evidence="13 14">
    <name type="scientific">Tigriopus californicus</name>
    <name type="common">Marine copepod</name>
    <dbReference type="NCBI Taxonomy" id="6832"/>
    <lineage>
        <taxon>Eukaryota</taxon>
        <taxon>Metazoa</taxon>
        <taxon>Ecdysozoa</taxon>
        <taxon>Arthropoda</taxon>
        <taxon>Crustacea</taxon>
        <taxon>Multicrustacea</taxon>
        <taxon>Hexanauplia</taxon>
        <taxon>Copepoda</taxon>
        <taxon>Harpacticoida</taxon>
        <taxon>Harpacticidae</taxon>
        <taxon>Tigriopus</taxon>
    </lineage>
</organism>
<dbReference type="GO" id="GO:0016887">
    <property type="term" value="F:ATP hydrolysis activity"/>
    <property type="evidence" value="ECO:0007669"/>
    <property type="project" value="InterPro"/>
</dbReference>
<dbReference type="InterPro" id="IPR017871">
    <property type="entry name" value="ABC_transporter-like_CS"/>
</dbReference>
<dbReference type="Proteomes" id="UP000318571">
    <property type="component" value="Chromosome 6"/>
</dbReference>